<dbReference type="Proteomes" id="UP001417504">
    <property type="component" value="Unassembled WGS sequence"/>
</dbReference>
<keyword evidence="2" id="KW-0479">Metal-binding</keyword>
<dbReference type="GO" id="GO:0009751">
    <property type="term" value="P:response to salicylic acid"/>
    <property type="evidence" value="ECO:0007669"/>
    <property type="project" value="UniProtKB-ARBA"/>
</dbReference>
<evidence type="ECO:0000256" key="4">
    <source>
        <dbReference type="ARBA" id="ARBA00022786"/>
    </source>
</evidence>
<evidence type="ECO:0000259" key="6">
    <source>
        <dbReference type="PROSITE" id="PS50097"/>
    </source>
</evidence>
<keyword evidence="5" id="KW-0862">Zinc</keyword>
<dbReference type="SUPFAM" id="SSF54695">
    <property type="entry name" value="POZ domain"/>
    <property type="match status" value="1"/>
</dbReference>
<accession>A0AAP0EDR6</accession>
<dbReference type="Pfam" id="PF00651">
    <property type="entry name" value="BTB"/>
    <property type="match status" value="1"/>
</dbReference>
<dbReference type="InterPro" id="IPR035898">
    <property type="entry name" value="TAZ_dom_sf"/>
</dbReference>
<dbReference type="PANTHER" id="PTHR46287:SF4">
    <property type="entry name" value="BTB_POZ AND TAZ DOMAIN-CONTAINING PROTEIN 2"/>
    <property type="match status" value="1"/>
</dbReference>
<dbReference type="PANTHER" id="PTHR46287">
    <property type="entry name" value="BTB/POZ AND TAZ DOMAIN-CONTAINING PROTEIN 3-RELATED"/>
    <property type="match status" value="1"/>
</dbReference>
<dbReference type="AlphaFoldDB" id="A0AAP0EDR6"/>
<dbReference type="EMBL" id="JBBNAE010000010">
    <property type="protein sequence ID" value="KAK9090260.1"/>
    <property type="molecule type" value="Genomic_DNA"/>
</dbReference>
<dbReference type="InterPro" id="IPR044513">
    <property type="entry name" value="BT1/2/3/4/5"/>
</dbReference>
<evidence type="ECO:0000256" key="2">
    <source>
        <dbReference type="ARBA" id="ARBA00022723"/>
    </source>
</evidence>
<evidence type="ECO:0000256" key="1">
    <source>
        <dbReference type="ARBA" id="ARBA00004906"/>
    </source>
</evidence>
<evidence type="ECO:0000313" key="7">
    <source>
        <dbReference type="EMBL" id="KAK9090260.1"/>
    </source>
</evidence>
<dbReference type="GO" id="GO:0009725">
    <property type="term" value="P:response to hormone"/>
    <property type="evidence" value="ECO:0007669"/>
    <property type="project" value="UniProtKB-ARBA"/>
</dbReference>
<dbReference type="FunFam" id="1.25.40.420:FF:000012">
    <property type="entry name" value="BTB/POZ and TAZ domain-containing protein 2"/>
    <property type="match status" value="1"/>
</dbReference>
<dbReference type="GO" id="GO:0005634">
    <property type="term" value="C:nucleus"/>
    <property type="evidence" value="ECO:0007669"/>
    <property type="project" value="TreeGrafter"/>
</dbReference>
<evidence type="ECO:0000313" key="8">
    <source>
        <dbReference type="Proteomes" id="UP001417504"/>
    </source>
</evidence>
<dbReference type="SMART" id="SM00551">
    <property type="entry name" value="ZnF_TAZ"/>
    <property type="match status" value="1"/>
</dbReference>
<dbReference type="SUPFAM" id="SSF57933">
    <property type="entry name" value="TAZ domain"/>
    <property type="match status" value="1"/>
</dbReference>
<dbReference type="GO" id="GO:0006355">
    <property type="term" value="P:regulation of DNA-templated transcription"/>
    <property type="evidence" value="ECO:0007669"/>
    <property type="project" value="UniProtKB-ARBA"/>
</dbReference>
<evidence type="ECO:0000256" key="5">
    <source>
        <dbReference type="ARBA" id="ARBA00022833"/>
    </source>
</evidence>
<keyword evidence="8" id="KW-1185">Reference proteome</keyword>
<dbReference type="GO" id="GO:0005516">
    <property type="term" value="F:calmodulin binding"/>
    <property type="evidence" value="ECO:0007669"/>
    <property type="project" value="UniProtKB-ARBA"/>
</dbReference>
<comment type="pathway">
    <text evidence="1">Protein modification; protein ubiquitination.</text>
</comment>
<name>A0AAP0EDR6_9MAGN</name>
<gene>
    <name evidence="7" type="ORF">Sjap_023437</name>
</gene>
<dbReference type="GO" id="GO:0042542">
    <property type="term" value="P:response to hydrogen peroxide"/>
    <property type="evidence" value="ECO:0007669"/>
    <property type="project" value="UniProtKB-ARBA"/>
</dbReference>
<dbReference type="CDD" id="cd14733">
    <property type="entry name" value="BACK"/>
    <property type="match status" value="1"/>
</dbReference>
<dbReference type="Gene3D" id="1.20.1020.10">
    <property type="entry name" value="TAZ domain"/>
    <property type="match status" value="1"/>
</dbReference>
<dbReference type="GO" id="GO:0008270">
    <property type="term" value="F:zinc ion binding"/>
    <property type="evidence" value="ECO:0007669"/>
    <property type="project" value="UniProtKB-KW"/>
</dbReference>
<proteinExistence type="predicted"/>
<dbReference type="PROSITE" id="PS50097">
    <property type="entry name" value="BTB"/>
    <property type="match status" value="1"/>
</dbReference>
<protein>
    <recommendedName>
        <fullName evidence="6">BTB domain-containing protein</fullName>
    </recommendedName>
</protein>
<organism evidence="7 8">
    <name type="scientific">Stephania japonica</name>
    <dbReference type="NCBI Taxonomy" id="461633"/>
    <lineage>
        <taxon>Eukaryota</taxon>
        <taxon>Viridiplantae</taxon>
        <taxon>Streptophyta</taxon>
        <taxon>Embryophyta</taxon>
        <taxon>Tracheophyta</taxon>
        <taxon>Spermatophyta</taxon>
        <taxon>Magnoliopsida</taxon>
        <taxon>Ranunculales</taxon>
        <taxon>Menispermaceae</taxon>
        <taxon>Menispermoideae</taxon>
        <taxon>Cissampelideae</taxon>
        <taxon>Stephania</taxon>
    </lineage>
</organism>
<keyword evidence="4" id="KW-0833">Ubl conjugation pathway</keyword>
<dbReference type="InterPro" id="IPR000197">
    <property type="entry name" value="Znf_TAZ"/>
</dbReference>
<dbReference type="Gene3D" id="1.25.40.420">
    <property type="match status" value="1"/>
</dbReference>
<feature type="domain" description="BTB" evidence="6">
    <location>
        <begin position="40"/>
        <end position="109"/>
    </location>
</feature>
<keyword evidence="3" id="KW-0863">Zinc-finger</keyword>
<reference evidence="7 8" key="1">
    <citation type="submission" date="2024-01" db="EMBL/GenBank/DDBJ databases">
        <title>Genome assemblies of Stephania.</title>
        <authorList>
            <person name="Yang L."/>
        </authorList>
    </citation>
    <scope>NUCLEOTIDE SEQUENCE [LARGE SCALE GENOMIC DNA]</scope>
    <source>
        <strain evidence="7">QJT</strain>
        <tissue evidence="7">Leaf</tissue>
    </source>
</reference>
<dbReference type="Gene3D" id="3.30.710.10">
    <property type="entry name" value="Potassium Channel Kv1.1, Chain A"/>
    <property type="match status" value="1"/>
</dbReference>
<evidence type="ECO:0000256" key="3">
    <source>
        <dbReference type="ARBA" id="ARBA00022771"/>
    </source>
</evidence>
<dbReference type="InterPro" id="IPR011333">
    <property type="entry name" value="SKP1/BTB/POZ_sf"/>
</dbReference>
<dbReference type="SMART" id="SM00225">
    <property type="entry name" value="BTB"/>
    <property type="match status" value="1"/>
</dbReference>
<comment type="caution">
    <text evidence="7">The sequence shown here is derived from an EMBL/GenBank/DDBJ whole genome shotgun (WGS) entry which is preliminary data.</text>
</comment>
<dbReference type="InterPro" id="IPR000210">
    <property type="entry name" value="BTB/POZ_dom"/>
</dbReference>
<sequence>MESVVGELRAQCEEISPVVVEFPPFSTGSCYGSCDESPPADVRIVTSGGLCIPTHSNVLAAVSTVLEKILDRSRKHQNSKKIIPILGVPCNAVTAFVQFLYTSRCEEEELEKYGVHLLTLAHAFSIPKLKQRCARELGGRLSVENVVDFVQLARLCDAPDLYLKCMNLVLREEKAVQGTEGWKFLQDNDPYLELEILQFLEETESRQKRWSKTREKQSSYEQLSEALECLQHIFGHGCTNNVKPHHLAPNGCHKHGEKLSTIEGLHMLIQHFTTCKKKIGGKCCRCKQMWQLLRLHSSICDQSELCTVPLCRQFKLRTQLERKGDDGKWKLLVRKIMSAKAMSSLSLPTLNTLEVTVQ</sequence>